<evidence type="ECO:0000256" key="5">
    <source>
        <dbReference type="ARBA" id="ARBA00023237"/>
    </source>
</evidence>
<name>A0A328AJJ8_9CAUL</name>
<evidence type="ECO:0000256" key="1">
    <source>
        <dbReference type="ARBA" id="ARBA00004442"/>
    </source>
</evidence>
<feature type="chain" id="PRO_5016260565" description="MipA/OmpV family protein" evidence="6">
    <location>
        <begin position="23"/>
        <end position="260"/>
    </location>
</feature>
<keyword evidence="8" id="KW-1185">Reference proteome</keyword>
<dbReference type="PANTHER" id="PTHR38776:SF1">
    <property type="entry name" value="MLTA-INTERACTING PROTEIN-RELATED"/>
    <property type="match status" value="1"/>
</dbReference>
<dbReference type="EMBL" id="QFYQ01000001">
    <property type="protein sequence ID" value="RAK54779.1"/>
    <property type="molecule type" value="Genomic_DNA"/>
</dbReference>
<dbReference type="Proteomes" id="UP000249254">
    <property type="component" value="Unassembled WGS sequence"/>
</dbReference>
<sequence length="260" mass="28018">MRRLVLLVGLPLALLVAGPAAAEGSGSSRDWTVDWGGAARVRPDHIGSNHYRVDAVPVVEASYGDRLTISFDDGVKFRAFNWGPVSAGPLAEYRQSFNDALPRGAFRMSDVVELGGFVEGRTPIGVAEARLRHAVGGYDGWSGDLSFSTGAPVTPKLMLGGQARLSWADANFTQEYFGLRPHAATRFGLPRFLDEDFVTVGGELDAARQITPKVRVVLALSADRIVGQLRPSPIFDSRNIFTTSLGLTYHWSSGTAGRSQ</sequence>
<reference evidence="8" key="1">
    <citation type="submission" date="2018-05" db="EMBL/GenBank/DDBJ databases">
        <authorList>
            <person name="Li X."/>
        </authorList>
    </citation>
    <scope>NUCLEOTIDE SEQUENCE [LARGE SCALE GENOMIC DNA]</scope>
    <source>
        <strain evidence="8">LX32</strain>
    </source>
</reference>
<comment type="subcellular location">
    <subcellularLocation>
        <location evidence="1">Cell outer membrane</location>
    </subcellularLocation>
</comment>
<evidence type="ECO:0000256" key="6">
    <source>
        <dbReference type="SAM" id="SignalP"/>
    </source>
</evidence>
<comment type="similarity">
    <text evidence="2">Belongs to the MipA/OmpV family.</text>
</comment>
<comment type="caution">
    <text evidence="7">The sequence shown here is derived from an EMBL/GenBank/DDBJ whole genome shotgun (WGS) entry which is preliminary data.</text>
</comment>
<gene>
    <name evidence="7" type="ORF">DJ017_09700</name>
</gene>
<dbReference type="OrthoDB" id="5462484at2"/>
<evidence type="ECO:0000313" key="8">
    <source>
        <dbReference type="Proteomes" id="UP000249254"/>
    </source>
</evidence>
<feature type="signal peptide" evidence="6">
    <location>
        <begin position="1"/>
        <end position="22"/>
    </location>
</feature>
<keyword evidence="5" id="KW-0998">Cell outer membrane</keyword>
<evidence type="ECO:0000256" key="2">
    <source>
        <dbReference type="ARBA" id="ARBA00005722"/>
    </source>
</evidence>
<organism evidence="7 8">
    <name type="scientific">Phenylobacterium soli</name>
    <dbReference type="NCBI Taxonomy" id="2170551"/>
    <lineage>
        <taxon>Bacteria</taxon>
        <taxon>Pseudomonadati</taxon>
        <taxon>Pseudomonadota</taxon>
        <taxon>Alphaproteobacteria</taxon>
        <taxon>Caulobacterales</taxon>
        <taxon>Caulobacteraceae</taxon>
        <taxon>Phenylobacterium</taxon>
    </lineage>
</organism>
<accession>A0A328AJJ8</accession>
<dbReference type="RefSeq" id="WP_111528529.1">
    <property type="nucleotide sequence ID" value="NZ_JBHRSG010000004.1"/>
</dbReference>
<proteinExistence type="inferred from homology"/>
<dbReference type="InterPro" id="IPR010583">
    <property type="entry name" value="MipA"/>
</dbReference>
<evidence type="ECO:0008006" key="9">
    <source>
        <dbReference type="Google" id="ProtNLM"/>
    </source>
</evidence>
<evidence type="ECO:0000313" key="7">
    <source>
        <dbReference type="EMBL" id="RAK54779.1"/>
    </source>
</evidence>
<keyword evidence="4" id="KW-0472">Membrane</keyword>
<dbReference type="AlphaFoldDB" id="A0A328AJJ8"/>
<evidence type="ECO:0000256" key="4">
    <source>
        <dbReference type="ARBA" id="ARBA00023136"/>
    </source>
</evidence>
<dbReference type="PANTHER" id="PTHR38776">
    <property type="entry name" value="MLTA-INTERACTING PROTEIN-RELATED"/>
    <property type="match status" value="1"/>
</dbReference>
<dbReference type="GO" id="GO:0009279">
    <property type="term" value="C:cell outer membrane"/>
    <property type="evidence" value="ECO:0007669"/>
    <property type="project" value="UniProtKB-SubCell"/>
</dbReference>
<keyword evidence="3 6" id="KW-0732">Signal</keyword>
<dbReference type="Pfam" id="PF06629">
    <property type="entry name" value="MipA"/>
    <property type="match status" value="1"/>
</dbReference>
<evidence type="ECO:0000256" key="3">
    <source>
        <dbReference type="ARBA" id="ARBA00022729"/>
    </source>
</evidence>
<protein>
    <recommendedName>
        <fullName evidence="9">MipA/OmpV family protein</fullName>
    </recommendedName>
</protein>